<feature type="transmembrane region" description="Helical" evidence="1">
    <location>
        <begin position="21"/>
        <end position="42"/>
    </location>
</feature>
<keyword evidence="1" id="KW-0472">Membrane</keyword>
<gene>
    <name evidence="2" type="ORF">Cflav_PD5274</name>
</gene>
<dbReference type="AlphaFoldDB" id="B9XCH1"/>
<evidence type="ECO:0000256" key="1">
    <source>
        <dbReference type="SAM" id="Phobius"/>
    </source>
</evidence>
<dbReference type="RefSeq" id="WP_007413519.1">
    <property type="nucleotide sequence ID" value="NZ_ABOX02000004.1"/>
</dbReference>
<name>B9XCH1_PEDPL</name>
<evidence type="ECO:0000313" key="3">
    <source>
        <dbReference type="Proteomes" id="UP000003688"/>
    </source>
</evidence>
<keyword evidence="3" id="KW-1185">Reference proteome</keyword>
<dbReference type="EMBL" id="ABOX02000004">
    <property type="protein sequence ID" value="EEF62639.1"/>
    <property type="molecule type" value="Genomic_DNA"/>
</dbReference>
<keyword evidence="1" id="KW-0812">Transmembrane</keyword>
<accession>B9XCH1</accession>
<proteinExistence type="predicted"/>
<keyword evidence="1" id="KW-1133">Transmembrane helix</keyword>
<sequence precursor="true">MNKKEFISQQQAMIREGKKPVMILLIGSLSVFFGLLFAGTLVDDHKEYAWLGGMVIFGLIIFVIGAGVLTIRFTKAQQKKFGMNCPACNKPVSGVGVQIAIATGSCGHCGESIFEE</sequence>
<dbReference type="OrthoDB" id="206464at2"/>
<dbReference type="STRING" id="320771.Cflav_PD5274"/>
<evidence type="ECO:0000313" key="2">
    <source>
        <dbReference type="EMBL" id="EEF62639.1"/>
    </source>
</evidence>
<protein>
    <submittedName>
        <fullName evidence="2">Uncharacterized protein</fullName>
    </submittedName>
</protein>
<reference evidence="2 3" key="1">
    <citation type="journal article" date="2011" name="J. Bacteriol.">
        <title>Genome sequence of 'Pedosphaera parvula' Ellin514, an aerobic Verrucomicrobial isolate from pasture soil.</title>
        <authorList>
            <person name="Kant R."/>
            <person name="van Passel M.W."/>
            <person name="Sangwan P."/>
            <person name="Palva A."/>
            <person name="Lucas S."/>
            <person name="Copeland A."/>
            <person name="Lapidus A."/>
            <person name="Glavina Del Rio T."/>
            <person name="Dalin E."/>
            <person name="Tice H."/>
            <person name="Bruce D."/>
            <person name="Goodwin L."/>
            <person name="Pitluck S."/>
            <person name="Chertkov O."/>
            <person name="Larimer F.W."/>
            <person name="Land M.L."/>
            <person name="Hauser L."/>
            <person name="Brettin T.S."/>
            <person name="Detter J.C."/>
            <person name="Han S."/>
            <person name="de Vos W.M."/>
            <person name="Janssen P.H."/>
            <person name="Smidt H."/>
        </authorList>
    </citation>
    <scope>NUCLEOTIDE SEQUENCE [LARGE SCALE GENOMIC DNA]</scope>
    <source>
        <strain evidence="2 3">Ellin514</strain>
    </source>
</reference>
<feature type="transmembrane region" description="Helical" evidence="1">
    <location>
        <begin position="48"/>
        <end position="71"/>
    </location>
</feature>
<dbReference type="Proteomes" id="UP000003688">
    <property type="component" value="Unassembled WGS sequence"/>
</dbReference>
<organism evidence="2 3">
    <name type="scientific">Pedosphaera parvula (strain Ellin514)</name>
    <dbReference type="NCBI Taxonomy" id="320771"/>
    <lineage>
        <taxon>Bacteria</taxon>
        <taxon>Pseudomonadati</taxon>
        <taxon>Verrucomicrobiota</taxon>
        <taxon>Pedosphaerae</taxon>
        <taxon>Pedosphaerales</taxon>
        <taxon>Pedosphaeraceae</taxon>
        <taxon>Pedosphaera</taxon>
    </lineage>
</organism>
<comment type="caution">
    <text evidence="2">The sequence shown here is derived from an EMBL/GenBank/DDBJ whole genome shotgun (WGS) entry which is preliminary data.</text>
</comment>